<dbReference type="PROSITE" id="PS00356">
    <property type="entry name" value="HTH_LACI_1"/>
    <property type="match status" value="1"/>
</dbReference>
<comment type="caution">
    <text evidence="7">The sequence shown here is derived from an EMBL/GenBank/DDBJ whole genome shotgun (WGS) entry which is preliminary data.</text>
</comment>
<evidence type="ECO:0000256" key="1">
    <source>
        <dbReference type="ARBA" id="ARBA00019435"/>
    </source>
</evidence>
<evidence type="ECO:0000256" key="3">
    <source>
        <dbReference type="ARBA" id="ARBA00023015"/>
    </source>
</evidence>
<evidence type="ECO:0000259" key="6">
    <source>
        <dbReference type="PROSITE" id="PS50932"/>
    </source>
</evidence>
<dbReference type="FunFam" id="1.10.260.40:FF:000002">
    <property type="entry name" value="HTH-type transcriptional repressor PurR"/>
    <property type="match status" value="1"/>
</dbReference>
<sequence>MVTIYDIAKKANVSAMTVSRVINNSGKTKESTRKKVEQAIKELGYVPNSVARGLISKQTKTLGLILPDISNPFFAKLARGAEDKAHELGYRVILSNTDEDASKELNYMDMVLSARVDGVLIAPTSDHSLEQINRLRAQDIPVVLIDRTIEGFTGDYVLGDSYEGSRKLMEHLIEQGHHNIAFINGPSNISTARERLRGYLETLRLNELPVYEHYITEIDFKSIQAGDTKKNIEQLLALPSTKRPTAIFAANNFIAISTMRALKELGMKVPEDISVVCFDEVEPVVYFDPFFTVASQPAQEFGRIGIQFLVERLDGKTIQKDRKIVLSPDIHLRKSTRPIK</sequence>
<evidence type="ECO:0000256" key="5">
    <source>
        <dbReference type="ARBA" id="ARBA00023163"/>
    </source>
</evidence>
<dbReference type="OrthoDB" id="1639518at2"/>
<dbReference type="Gene3D" id="1.10.260.40">
    <property type="entry name" value="lambda repressor-like DNA-binding domains"/>
    <property type="match status" value="1"/>
</dbReference>
<keyword evidence="3" id="KW-0805">Transcription regulation</keyword>
<proteinExistence type="predicted"/>
<gene>
    <name evidence="7" type="ORF">DLJ74_00065</name>
</gene>
<dbReference type="InterPro" id="IPR001761">
    <property type="entry name" value="Peripla_BP/Lac1_sug-bd_dom"/>
</dbReference>
<evidence type="ECO:0000313" key="8">
    <source>
        <dbReference type="Proteomes" id="UP000245624"/>
    </source>
</evidence>
<reference evidence="7 8" key="1">
    <citation type="submission" date="2018-05" db="EMBL/GenBank/DDBJ databases">
        <title>Genomic analysis of Gracilibacillus dipsosauri DD1 reveals novel features of a salt-tolerant amylase.</title>
        <authorList>
            <person name="Deutch C.E."/>
            <person name="Yang S."/>
        </authorList>
    </citation>
    <scope>NUCLEOTIDE SEQUENCE [LARGE SCALE GENOMIC DNA]</scope>
    <source>
        <strain evidence="7 8">DD1</strain>
    </source>
</reference>
<name>A0A317L4S1_9BACI</name>
<keyword evidence="8" id="KW-1185">Reference proteome</keyword>
<dbReference type="PRINTS" id="PR00036">
    <property type="entry name" value="HTHLACI"/>
</dbReference>
<dbReference type="GO" id="GO:0003700">
    <property type="term" value="F:DNA-binding transcription factor activity"/>
    <property type="evidence" value="ECO:0007669"/>
    <property type="project" value="TreeGrafter"/>
</dbReference>
<dbReference type="Proteomes" id="UP000245624">
    <property type="component" value="Unassembled WGS sequence"/>
</dbReference>
<dbReference type="PROSITE" id="PS50932">
    <property type="entry name" value="HTH_LACI_2"/>
    <property type="match status" value="1"/>
</dbReference>
<dbReference type="PANTHER" id="PTHR30146:SF148">
    <property type="entry name" value="HTH-TYPE TRANSCRIPTIONAL REPRESSOR PURR-RELATED"/>
    <property type="match status" value="1"/>
</dbReference>
<dbReference type="RefSeq" id="WP_109982833.1">
    <property type="nucleotide sequence ID" value="NZ_QGTD01000001.1"/>
</dbReference>
<protein>
    <recommendedName>
        <fullName evidence="1">Catabolite control protein A</fullName>
    </recommendedName>
</protein>
<dbReference type="Pfam" id="PF00356">
    <property type="entry name" value="LacI"/>
    <property type="match status" value="1"/>
</dbReference>
<evidence type="ECO:0000256" key="2">
    <source>
        <dbReference type="ARBA" id="ARBA00022491"/>
    </source>
</evidence>
<dbReference type="GO" id="GO:0000976">
    <property type="term" value="F:transcription cis-regulatory region binding"/>
    <property type="evidence" value="ECO:0007669"/>
    <property type="project" value="TreeGrafter"/>
</dbReference>
<dbReference type="InterPro" id="IPR010982">
    <property type="entry name" value="Lambda_DNA-bd_dom_sf"/>
</dbReference>
<dbReference type="CDD" id="cd01392">
    <property type="entry name" value="HTH_LacI"/>
    <property type="match status" value="1"/>
</dbReference>
<dbReference type="InterPro" id="IPR028082">
    <property type="entry name" value="Peripla_BP_I"/>
</dbReference>
<dbReference type="SUPFAM" id="SSF47413">
    <property type="entry name" value="lambda repressor-like DNA-binding domains"/>
    <property type="match status" value="1"/>
</dbReference>
<organism evidence="7 8">
    <name type="scientific">Gracilibacillus dipsosauri</name>
    <dbReference type="NCBI Taxonomy" id="178340"/>
    <lineage>
        <taxon>Bacteria</taxon>
        <taxon>Bacillati</taxon>
        <taxon>Bacillota</taxon>
        <taxon>Bacilli</taxon>
        <taxon>Bacillales</taxon>
        <taxon>Bacillaceae</taxon>
        <taxon>Gracilibacillus</taxon>
    </lineage>
</organism>
<keyword evidence="4" id="KW-0238">DNA-binding</keyword>
<evidence type="ECO:0000256" key="4">
    <source>
        <dbReference type="ARBA" id="ARBA00023125"/>
    </source>
</evidence>
<dbReference type="InterPro" id="IPR000843">
    <property type="entry name" value="HTH_LacI"/>
</dbReference>
<dbReference type="EMBL" id="QGTD01000001">
    <property type="protein sequence ID" value="PWU70274.1"/>
    <property type="molecule type" value="Genomic_DNA"/>
</dbReference>
<dbReference type="AlphaFoldDB" id="A0A317L4S1"/>
<dbReference type="PANTHER" id="PTHR30146">
    <property type="entry name" value="LACI-RELATED TRANSCRIPTIONAL REPRESSOR"/>
    <property type="match status" value="1"/>
</dbReference>
<evidence type="ECO:0000313" key="7">
    <source>
        <dbReference type="EMBL" id="PWU70274.1"/>
    </source>
</evidence>
<dbReference type="SUPFAM" id="SSF53822">
    <property type="entry name" value="Periplasmic binding protein-like I"/>
    <property type="match status" value="1"/>
</dbReference>
<accession>A0A317L4S1</accession>
<keyword evidence="2" id="KW-0678">Repressor</keyword>
<dbReference type="Pfam" id="PF00532">
    <property type="entry name" value="Peripla_BP_1"/>
    <property type="match status" value="1"/>
</dbReference>
<feature type="domain" description="HTH lacI-type" evidence="6">
    <location>
        <begin position="2"/>
        <end position="56"/>
    </location>
</feature>
<dbReference type="Gene3D" id="3.40.50.2300">
    <property type="match status" value="2"/>
</dbReference>
<keyword evidence="5" id="KW-0804">Transcription</keyword>
<dbReference type="SMART" id="SM00354">
    <property type="entry name" value="HTH_LACI"/>
    <property type="match status" value="1"/>
</dbReference>